<feature type="region of interest" description="Disordered" evidence="2">
    <location>
        <begin position="1865"/>
        <end position="1894"/>
    </location>
</feature>
<feature type="coiled-coil region" evidence="1">
    <location>
        <begin position="2807"/>
        <end position="2834"/>
    </location>
</feature>
<keyword evidence="7" id="KW-1185">Reference proteome</keyword>
<gene>
    <name evidence="6" type="ORF">GBAR_LOCUS26626</name>
</gene>
<feature type="region of interest" description="Disordered" evidence="2">
    <location>
        <begin position="1819"/>
        <end position="1840"/>
    </location>
</feature>
<feature type="domain" description="Bridge-like lipid transfer protein family member 1 N-terminal" evidence="4">
    <location>
        <begin position="29"/>
        <end position="624"/>
    </location>
</feature>
<sequence>MSADVRARENGSGSDLDLCSDQQKSDPTTLLLLPLFLSLFWVLLDLFYSSAFLGWLVSRLASLVLTDSGIHLGSIQLSPLTSRILFKDLRYYCRDYSISVADGYIALQWWKRAGVGACCLGSAETRNALVLFQLNGFQLHWYNWSDLYDNWGRDGSTEATGVADTVANNSLAWTLWKDLRPSLHFAINKGRLVFGNHLIEKSFAVYSHRAEAYYHTTEASNAFDELLHVVRLRGAEIRAVLESSSGDAVDNVDQLLRSDWASVTYSWDSPGLVPLGDTPDPQFSWKVELGTNSVINYGSYANHHRHFLQRFFFPNDYSVRPPSCIPQPGERRIFTHMDISVRLSSKGFFNIPFRDDKDKLHQLGFSLGEGSEVNIHQPWITKDDGYTSRVTGTLEAVVVTSDMSYPHLASADSLQLDIALHFPRVWNATQQWDMKLTASKVEISILFSYIDFVNALLDDWLGSDDSDLLYFIPLDWTITVAFSDYEIYLFTSRYNWLDRDCLENARLAFCGTTGQIKLHFPSSVFNPAEQEVTFSAEGKDIVVRHFVPPSDSAKEAVLALAAANKHRWRVMEGTGSANRGSADRKAFPMGYRGHTRMEDGWVDLACGPVISLVIQYTSRNHHPDSEVPHTLHVNLSAPCVLLRVFGFLATDLLGLKENYPGIYLEFSTYNSTFPPDTPTPQPPPQPPLTSVPPASPPSGLPDRPKLRFVDIIVDFALHNITAEFPTFPSKGLPEDAALLSLCTDKLAILLYYTETDTKVYLHVTPFTVLIPSWPSSNGAEVGHMLCGGLQLNCHGLTEMLVGERVEYAWLMQLQVNKITAALSTAQLAEAGAWLQTVVHQVVGVADTRVGAPNGVPIQPRVEPLSEDIKYFLFDLTLAEVDFIVLEGEQFLRLQSPGLDAGMCKLHAEGETLGMSLQLQGLSCSVATPVVGEPRRLAEAGRLAVGPVQVELSLREPEDCVPQRQWDFLRRADARSRRLWFLWAEQLQPDCGCSGGCEFLDGSISRQPVLLPATPSSTLDQRPANNTVLMSLKKSLQRVCLRDIACPHLLHTGLLDYYEGEYQSSPSQPSAPGSETESFASAKDSLSSEYNSDTNEFYSLENVNEAGLDGHTIPGNWRSDMEEGRETGTQDPLYSLLPSYKYNVLTLHISREARCTPQSKDEGERPGDRRLQSDTQFFAPAEMSSHARRPSDIPLNSPPTNQTKNYAVLRLPVLSQDQPGKLPAVGSSHATHSRETPGSRRQTGELQSRLTVQVRALGDVTATLSPPSTRVIASVVQSLTHYFSQRAAAAVLTGCSLETCRSLDSYVTRLLQSPNPNPFSAEISLAVEPECSFGFQLLQSHPMQHQLSSGVKGPVCSLITAAMSGLQVSSLLQTCSRFKAEDEDNSATVSSLQLCLQGKCSSLQVSLAAQLHYGEENWSSLPNLRTKLHEESPLIQPRPDICRLLEGGCFSLSFTVAAKVVTMEISPKTVLTWEHVQTLDIGTSGKTPSLQQKEEVSNQLAVSVSLPQVWAEVAAPVTGTPSPTTGGLDLLLGYEVGVVWQRHLEAVISGVKTMMAVKQDRDRRTLLSLLTNAARGTLKEKVSSVLATPVALAVRQCVAFCCLLQMWSSLPAFSEASLNSIPSSHSCTDELLATAISLATRILSEDEFSTAKKRLRSTPVPIDPATCPSCGPYRLQHPIDSSASSSHSNGGYIKGISPSPSELALPNVAFSTEQLNQLDILTFEEIYLFVSFHKMVIIRESLLPLLTAISVSIGPQLRVPCHNKRLLQVDCSIQLREGTVCVAEATSSPTLPAFQLEQVSIQGHLLASYDFPTSSQPPSFLLLSRSTTEGGPETNSSVRGNVSAQAGIVSVGITEPLMKLSRHLIETSKNISHRPRPTAKSPGRESGESSGAQPSGLWNFAQRLVEELATLQSEPPRVSLSHPSSASSVHSRSVRAVITDLSHSPRDIYISSPTEAPHPLSPPTEPPSSLPCGLSLDSSSSEVPIAADHATTTPTSPASQSPLDTSGADLPSSDDMHLSSGSQHKLPTPPPISPEPPQPSETVDWVTDVSPLYQVLQTPPTQLSHSLFGLLRVDSVSVNLNVETSTSSLRLAGITGSVDSCKLSTATERLHLWPSYLSLMATVKTTQLAISDHSLDIVRLVSQPIHFSVGLSNSSLLPLPSYRCLLKMLGCQLVVKQPPVLVHKRVQQLLPAFTRIYQDVFSPVSEQMASARPEAPPHASNNAPVQMPSQLPQGYTHFSLARVELVMTPLPSLSITYTIHPLTAHIETTQKIAYQLFIGTHTLRFNPREQQVTLRSLALPTVRLSGDVRRGLDRHLPQVSVCLTVQKVNIDLTTDSLNQLLVLQNSFIKEVNELAQLFISIGESLPQQMAGRSAGLQRRDSDPGADLDLLSLLDSCRVSIDEISVTVSTPLCTALRFQTSRIDMLITNSESQAPLADVPLAKSQLLLLGRVDIHVNLALGYLQDSSSEDDDFCELAYFKTKISIRNTQQNAPRLSLVGGASENEGGVPLDTFFISIICPHLYIQSSAVEQAILFWLNCKSVYSYWQNQRKLLNEEVQIATEKFVAQIQSRRQKPDSRRAGNDCEGSSLEFSKPRLVQISMTDVGACMPMSPVLYTPQTSQSFPALVLTVKEMLLVLNLSRRVASSGSLSGFCLRFANQFTLRQRTWTTDLKKNKMINCGIVSQGTFRLCVATKKQHSETDDSVVLGEKLVWAFQWDMSGIDVNANSDIGHHLSTLVRTATTIGTSLEGQQPTHLARTTAPATPPTKTPRKLHKRAMSEAGPVRHEPKRVHMEEGMTNLAKGTINVSNLQSLGASRESIKREMEVLKETEQQLRKNVGKLFRRRRGFSFQRIAEFFKPTSAGRVGRGRGVGMQRHWTLKAPRRLFSAGDSRSTIPEEVPELTHSPVRQRAKTLPGGRHLRTVSDVTEQFTTARDEDSSSPGLTPSATPVPGEEVPGSPFPPTPYSSTPAHQTFSFLPQKPAESQRSGLVTSIDVEVNITVNIDSGIVKLRCKEESVPIQRTSSPSLLAHAHYLMHTYCASSSSPLQPRKQQGGSANDTIIILIPALSVQVHYTISHWRVLSVPFSILIPRAMTPHFPEQQLPNIEISPGTPDSVAQALKRGVLQCQWWLCRLLRTDSYPKSTRVCGAGVRPQSQHSVVASRQAVVMGRVRREARERKRRTLGRRRTLHPSHSQSTSPLCFTCSHPESASLQPHSQVHCIVCSPTLTFVVSFPLLSKRGGGSSHPLHPTRSSPSTTCL</sequence>
<accession>A0AA35TJT3</accession>
<feature type="compositionally biased region" description="Low complexity" evidence="2">
    <location>
        <begin position="2750"/>
        <end position="2759"/>
    </location>
</feature>
<feature type="region of interest" description="Disordered" evidence="2">
    <location>
        <begin position="1944"/>
        <end position="2041"/>
    </location>
</feature>
<feature type="region of interest" description="Disordered" evidence="2">
    <location>
        <begin position="2886"/>
        <end position="2911"/>
    </location>
</feature>
<feature type="compositionally biased region" description="Polar residues" evidence="2">
    <location>
        <begin position="3246"/>
        <end position="3255"/>
    </location>
</feature>
<keyword evidence="3 6" id="KW-0812">Transmembrane</keyword>
<feature type="transmembrane region" description="Helical" evidence="3">
    <location>
        <begin position="30"/>
        <end position="57"/>
    </location>
</feature>
<feature type="region of interest" description="Disordered" evidence="2">
    <location>
        <begin position="1"/>
        <end position="20"/>
    </location>
</feature>
<feature type="region of interest" description="Disordered" evidence="2">
    <location>
        <begin position="1181"/>
        <end position="1200"/>
    </location>
</feature>
<feature type="compositionally biased region" description="Basic and acidic residues" evidence="2">
    <location>
        <begin position="1118"/>
        <end position="1127"/>
    </location>
</feature>
<dbReference type="Pfam" id="PF25040">
    <property type="entry name" value="BLTP1_C"/>
    <property type="match status" value="1"/>
</dbReference>
<feature type="region of interest" description="Disordered" evidence="2">
    <location>
        <begin position="2747"/>
        <end position="2782"/>
    </location>
</feature>
<comment type="caution">
    <text evidence="6">The sequence shown here is derived from an EMBL/GenBank/DDBJ whole genome shotgun (WGS) entry which is preliminary data.</text>
</comment>
<dbReference type="PANTHER" id="PTHR31640">
    <property type="entry name" value="TRANSMEMBRANE PROTEIN KIAA1109"/>
    <property type="match status" value="1"/>
</dbReference>
<feature type="region of interest" description="Disordered" evidence="2">
    <location>
        <begin position="1216"/>
        <end position="1245"/>
    </location>
</feature>
<reference evidence="6" key="1">
    <citation type="submission" date="2023-03" db="EMBL/GenBank/DDBJ databases">
        <authorList>
            <person name="Steffen K."/>
            <person name="Cardenas P."/>
        </authorList>
    </citation>
    <scope>NUCLEOTIDE SEQUENCE</scope>
</reference>
<evidence type="ECO:0000313" key="7">
    <source>
        <dbReference type="Proteomes" id="UP001174909"/>
    </source>
</evidence>
<dbReference type="EMBL" id="CASHTH010003714">
    <property type="protein sequence ID" value="CAI8048231.1"/>
    <property type="molecule type" value="Genomic_DNA"/>
</dbReference>
<evidence type="ECO:0000259" key="4">
    <source>
        <dbReference type="Pfam" id="PF20413"/>
    </source>
</evidence>
<feature type="region of interest" description="Disordered" evidence="2">
    <location>
        <begin position="1107"/>
        <end position="1131"/>
    </location>
</feature>
<feature type="region of interest" description="Disordered" evidence="2">
    <location>
        <begin position="1913"/>
        <end position="1932"/>
    </location>
</feature>
<feature type="compositionally biased region" description="Pro residues" evidence="2">
    <location>
        <begin position="1958"/>
        <end position="1968"/>
    </location>
</feature>
<dbReference type="Pfam" id="PF20413">
    <property type="entry name" value="BLTP1_N"/>
    <property type="match status" value="1"/>
</dbReference>
<feature type="region of interest" description="Disordered" evidence="2">
    <location>
        <begin position="673"/>
        <end position="700"/>
    </location>
</feature>
<dbReference type="InterPro" id="IPR047104">
    <property type="entry name" value="BLTP1_N"/>
</dbReference>
<keyword evidence="1" id="KW-0175">Coiled coil</keyword>
<evidence type="ECO:0000259" key="5">
    <source>
        <dbReference type="Pfam" id="PF25040"/>
    </source>
</evidence>
<feature type="compositionally biased region" description="Low complexity" evidence="2">
    <location>
        <begin position="1985"/>
        <end position="2001"/>
    </location>
</feature>
<feature type="compositionally biased region" description="Pro residues" evidence="2">
    <location>
        <begin position="675"/>
        <end position="699"/>
    </location>
</feature>
<feature type="domain" description="Bridge-like lipid transfer protein family member 1 C-terminal" evidence="5">
    <location>
        <begin position="2325"/>
        <end position="2742"/>
    </location>
</feature>
<evidence type="ECO:0000256" key="2">
    <source>
        <dbReference type="SAM" id="MobiDB-lite"/>
    </source>
</evidence>
<feature type="compositionally biased region" description="Pro residues" evidence="2">
    <location>
        <begin position="2026"/>
        <end position="2038"/>
    </location>
</feature>
<organism evidence="6 7">
    <name type="scientific">Geodia barretti</name>
    <name type="common">Barrett's horny sponge</name>
    <dbReference type="NCBI Taxonomy" id="519541"/>
    <lineage>
        <taxon>Eukaryota</taxon>
        <taxon>Metazoa</taxon>
        <taxon>Porifera</taxon>
        <taxon>Demospongiae</taxon>
        <taxon>Heteroscleromorpha</taxon>
        <taxon>Tetractinellida</taxon>
        <taxon>Astrophorina</taxon>
        <taxon>Geodiidae</taxon>
        <taxon>Geodia</taxon>
    </lineage>
</organism>
<proteinExistence type="predicted"/>
<keyword evidence="3" id="KW-0472">Membrane</keyword>
<protein>
    <submittedName>
        <fullName evidence="6">Transmembrane protein KIAA1109</fullName>
    </submittedName>
</protein>
<dbReference type="Proteomes" id="UP001174909">
    <property type="component" value="Unassembled WGS sequence"/>
</dbReference>
<evidence type="ECO:0000313" key="6">
    <source>
        <dbReference type="EMBL" id="CAI8048231.1"/>
    </source>
</evidence>
<feature type="region of interest" description="Disordered" evidence="2">
    <location>
        <begin position="3236"/>
        <end position="3255"/>
    </location>
</feature>
<name>A0AA35TJT3_GEOBA</name>
<keyword evidence="3" id="KW-1133">Transmembrane helix</keyword>
<feature type="region of interest" description="Disordered" evidence="2">
    <location>
        <begin position="1060"/>
        <end position="1086"/>
    </location>
</feature>
<dbReference type="PANTHER" id="PTHR31640:SF1">
    <property type="entry name" value="BRIDGE-LIKE LIPID TRANSFER PROTEIN FAMILY MEMBER 1"/>
    <property type="match status" value="1"/>
</dbReference>
<dbReference type="InterPro" id="IPR056742">
    <property type="entry name" value="BLTP1_C"/>
</dbReference>
<feature type="compositionally biased region" description="Low complexity" evidence="2">
    <location>
        <begin position="1915"/>
        <end position="1932"/>
    </location>
</feature>
<feature type="region of interest" description="Disordered" evidence="2">
    <location>
        <begin position="2927"/>
        <end position="2964"/>
    </location>
</feature>
<feature type="compositionally biased region" description="Polar residues" evidence="2">
    <location>
        <begin position="1070"/>
        <end position="1086"/>
    </location>
</feature>
<evidence type="ECO:0000256" key="1">
    <source>
        <dbReference type="SAM" id="Coils"/>
    </source>
</evidence>
<evidence type="ECO:0000256" key="3">
    <source>
        <dbReference type="SAM" id="Phobius"/>
    </source>
</evidence>
<dbReference type="InterPro" id="IPR033616">
    <property type="entry name" value="BLTP1"/>
</dbReference>